<evidence type="ECO:0000313" key="3">
    <source>
        <dbReference type="EMBL" id="TPX78203.1"/>
    </source>
</evidence>
<dbReference type="Proteomes" id="UP000320333">
    <property type="component" value="Unassembled WGS sequence"/>
</dbReference>
<dbReference type="AlphaFoldDB" id="A0A507FPL0"/>
<sequence length="112" mass="12609">MHRDGKSIKDMFRSLTKHKKPTRDPLCPSPVKWAKRIERDIEAKNDVVDLDDSMDEEEDEDADEEEEEGEDDFADAVGAADPDAEAHSDMDGFDNDVGTVKETSSEKQAPRE</sequence>
<name>A0A507FPL0_9FUNG</name>
<feature type="compositionally biased region" description="Basic and acidic residues" evidence="1">
    <location>
        <begin position="103"/>
        <end position="112"/>
    </location>
</feature>
<gene>
    <name evidence="3" type="ORF">CcCBS67573_g00498</name>
</gene>
<dbReference type="InterPro" id="IPR049203">
    <property type="entry name" value="DUF6818"/>
</dbReference>
<organism evidence="3 4">
    <name type="scientific">Chytriomyces confervae</name>
    <dbReference type="NCBI Taxonomy" id="246404"/>
    <lineage>
        <taxon>Eukaryota</taxon>
        <taxon>Fungi</taxon>
        <taxon>Fungi incertae sedis</taxon>
        <taxon>Chytridiomycota</taxon>
        <taxon>Chytridiomycota incertae sedis</taxon>
        <taxon>Chytridiomycetes</taxon>
        <taxon>Chytridiales</taxon>
        <taxon>Chytriomycetaceae</taxon>
        <taxon>Chytriomyces</taxon>
    </lineage>
</organism>
<dbReference type="PANTHER" id="PTHR34409:SF1">
    <property type="entry name" value="MYB-LIKE DOMAIN-CONTAINING PROTEIN"/>
    <property type="match status" value="1"/>
</dbReference>
<feature type="compositionally biased region" description="Basic and acidic residues" evidence="1">
    <location>
        <begin position="1"/>
        <end position="12"/>
    </location>
</feature>
<reference evidence="3 4" key="1">
    <citation type="journal article" date="2019" name="Sci. Rep.">
        <title>Comparative genomics of chytrid fungi reveal insights into the obligate biotrophic and pathogenic lifestyle of Synchytrium endobioticum.</title>
        <authorList>
            <person name="van de Vossenberg B.T.L.H."/>
            <person name="Warris S."/>
            <person name="Nguyen H.D.T."/>
            <person name="van Gent-Pelzer M.P.E."/>
            <person name="Joly D.L."/>
            <person name="van de Geest H.C."/>
            <person name="Bonants P.J.M."/>
            <person name="Smith D.S."/>
            <person name="Levesque C.A."/>
            <person name="van der Lee T.A.J."/>
        </authorList>
    </citation>
    <scope>NUCLEOTIDE SEQUENCE [LARGE SCALE GENOMIC DNA]</scope>
    <source>
        <strain evidence="3 4">CBS 675.73</strain>
    </source>
</reference>
<feature type="compositionally biased region" description="Acidic residues" evidence="1">
    <location>
        <begin position="48"/>
        <end position="74"/>
    </location>
</feature>
<dbReference type="PANTHER" id="PTHR34409">
    <property type="entry name" value="SET DOMAIN-CONTAINING PROTEIN"/>
    <property type="match status" value="1"/>
</dbReference>
<accession>A0A507FPL0</accession>
<proteinExistence type="predicted"/>
<feature type="domain" description="DUF6818" evidence="2">
    <location>
        <begin position="2"/>
        <end position="59"/>
    </location>
</feature>
<evidence type="ECO:0000313" key="4">
    <source>
        <dbReference type="Proteomes" id="UP000320333"/>
    </source>
</evidence>
<evidence type="ECO:0000256" key="1">
    <source>
        <dbReference type="SAM" id="MobiDB-lite"/>
    </source>
</evidence>
<protein>
    <recommendedName>
        <fullName evidence="2">DUF6818 domain-containing protein</fullName>
    </recommendedName>
</protein>
<dbReference type="OrthoDB" id="2162490at2759"/>
<keyword evidence="4" id="KW-1185">Reference proteome</keyword>
<dbReference type="EMBL" id="QEAP01000007">
    <property type="protein sequence ID" value="TPX78203.1"/>
    <property type="molecule type" value="Genomic_DNA"/>
</dbReference>
<dbReference type="Pfam" id="PF20681">
    <property type="entry name" value="DUF6818"/>
    <property type="match status" value="1"/>
</dbReference>
<comment type="caution">
    <text evidence="3">The sequence shown here is derived from an EMBL/GenBank/DDBJ whole genome shotgun (WGS) entry which is preliminary data.</text>
</comment>
<feature type="region of interest" description="Disordered" evidence="1">
    <location>
        <begin position="41"/>
        <end position="112"/>
    </location>
</feature>
<evidence type="ECO:0000259" key="2">
    <source>
        <dbReference type="Pfam" id="PF20681"/>
    </source>
</evidence>
<feature type="region of interest" description="Disordered" evidence="1">
    <location>
        <begin position="1"/>
        <end position="29"/>
    </location>
</feature>